<feature type="transmembrane region" description="Helical" evidence="2">
    <location>
        <begin position="7"/>
        <end position="30"/>
    </location>
</feature>
<comment type="caution">
    <text evidence="3">The sequence shown here is derived from an EMBL/GenBank/DDBJ whole genome shotgun (WGS) entry which is preliminary data.</text>
</comment>
<protein>
    <submittedName>
        <fullName evidence="3">Uncharacterized protein</fullName>
    </submittedName>
</protein>
<accession>A0A2V3A030</accession>
<reference evidence="3 4" key="1">
    <citation type="submission" date="2018-05" db="EMBL/GenBank/DDBJ databases">
        <title>Freshwater and sediment microbial communities from various areas in North America, analyzing microbe dynamics in response to fracking.</title>
        <authorList>
            <person name="Lamendella R."/>
        </authorList>
    </citation>
    <scope>NUCLEOTIDE SEQUENCE [LARGE SCALE GENOMIC DNA]</scope>
    <source>
        <strain evidence="3 4">15_TX</strain>
    </source>
</reference>
<keyword evidence="2" id="KW-0472">Membrane</keyword>
<dbReference type="EMBL" id="QGTW01000003">
    <property type="protein sequence ID" value="PWW30136.1"/>
    <property type="molecule type" value="Genomic_DNA"/>
</dbReference>
<keyword evidence="2" id="KW-1133">Transmembrane helix</keyword>
<gene>
    <name evidence="3" type="ORF">DFO73_10317</name>
</gene>
<name>A0A2V3A030_9BACI</name>
<evidence type="ECO:0000256" key="1">
    <source>
        <dbReference type="SAM" id="Coils"/>
    </source>
</evidence>
<evidence type="ECO:0000256" key="2">
    <source>
        <dbReference type="SAM" id="Phobius"/>
    </source>
</evidence>
<dbReference type="OrthoDB" id="2087420at2"/>
<keyword evidence="2" id="KW-0812">Transmembrane</keyword>
<evidence type="ECO:0000313" key="4">
    <source>
        <dbReference type="Proteomes" id="UP000247150"/>
    </source>
</evidence>
<organism evidence="3 4">
    <name type="scientific">Cytobacillus oceanisediminis</name>
    <dbReference type="NCBI Taxonomy" id="665099"/>
    <lineage>
        <taxon>Bacteria</taxon>
        <taxon>Bacillati</taxon>
        <taxon>Bacillota</taxon>
        <taxon>Bacilli</taxon>
        <taxon>Bacillales</taxon>
        <taxon>Bacillaceae</taxon>
        <taxon>Cytobacillus</taxon>
    </lineage>
</organism>
<feature type="coiled-coil region" evidence="1">
    <location>
        <begin position="90"/>
        <end position="117"/>
    </location>
</feature>
<dbReference type="RefSeq" id="WP_110064026.1">
    <property type="nucleotide sequence ID" value="NZ_QGTW01000003.1"/>
</dbReference>
<dbReference type="Proteomes" id="UP000247150">
    <property type="component" value="Unassembled WGS sequence"/>
</dbReference>
<proteinExistence type="predicted"/>
<dbReference type="AlphaFoldDB" id="A0A2V3A030"/>
<sequence length="164" mass="18846">MLKNKKINRILSIIGMIMAIAIAYSVLVYLNKEQNTAGVQKVSKTEEMAEQDLMYSDLGDFIASNHTFYNETLGWGRDRFVSWSKQRKQAELIANSLKSLTAENEDLQQDLNTISNLAEKVQGGSKDKEALIKLHRFFHDLDIDYNDYKDTTDYFDVTEYKGES</sequence>
<evidence type="ECO:0000313" key="3">
    <source>
        <dbReference type="EMBL" id="PWW30136.1"/>
    </source>
</evidence>
<keyword evidence="1" id="KW-0175">Coiled coil</keyword>